<accession>A0ACB7F2G8</accession>
<protein>
    <submittedName>
        <fullName evidence="1">Dual specificity phosphatase DUPD1</fullName>
    </submittedName>
</protein>
<organism evidence="1 2">
    <name type="scientific">Nibea albiflora</name>
    <name type="common">Yellow drum</name>
    <name type="synonym">Corvina albiflora</name>
    <dbReference type="NCBI Taxonomy" id="240163"/>
    <lineage>
        <taxon>Eukaryota</taxon>
        <taxon>Metazoa</taxon>
        <taxon>Chordata</taxon>
        <taxon>Craniata</taxon>
        <taxon>Vertebrata</taxon>
        <taxon>Euteleostomi</taxon>
        <taxon>Actinopterygii</taxon>
        <taxon>Neopterygii</taxon>
        <taxon>Teleostei</taxon>
        <taxon>Neoteleostei</taxon>
        <taxon>Acanthomorphata</taxon>
        <taxon>Eupercaria</taxon>
        <taxon>Sciaenidae</taxon>
        <taxon>Nibea</taxon>
    </lineage>
</organism>
<evidence type="ECO:0000313" key="2">
    <source>
        <dbReference type="Proteomes" id="UP000805704"/>
    </source>
</evidence>
<reference evidence="1" key="1">
    <citation type="submission" date="2020-04" db="EMBL/GenBank/DDBJ databases">
        <title>A chromosome-scale assembly and high-density genetic map of the yellow drum (Nibea albiflora) genome.</title>
        <authorList>
            <person name="Xu D."/>
            <person name="Zhang W."/>
            <person name="Chen R."/>
            <person name="Tan P."/>
            <person name="Wang L."/>
            <person name="Song H."/>
            <person name="Tian L."/>
            <person name="Zhu Q."/>
            <person name="Wang B."/>
        </authorList>
    </citation>
    <scope>NUCLEOTIDE SEQUENCE</scope>
    <source>
        <strain evidence="1">ZJHYS-2018</strain>
    </source>
</reference>
<sequence>MSNLQESTPSVKDLVKVLYGGKRFGNPVDEVWPNLFIGDMSVANDRYSLWKLGITHVVNAAHGRMHCQGSHDFYGSTVDYYGVPADDSPSFDLAGYFFPSAEYIQSALDTAGARVFVHCAVGVSRSASLVLAYLMIHHHYTLLEAINKVKERRAVAQNKAALLKLGITHVLNAAHSKRGSIGNQSFYGHGFVYCGIPADDSTHFDLDVYFQPAADFIHKALKTPDGKVLVHCIMGMSRSSTLVLAYLMIYHHLTLKKALQKLIQKRAIYPNRNFLALLLDLDLQLTRNKKTCQILAQRGPSFIALTRSAGSTNPLLKLPVKLCQYIICGTSIRQVVKAEVEHPDMPRGFSCLASPEGADGRYETPPASELQRLMWTKKGTSSHMDEVQSRIYIGDMYAAKDKRALQAHHITHVLNAADGKFNVNTGPSFYRDTKITYYGVEAFDMPSFKLSPFFYPAANFIKNALSSPTGKVFVHCAMGLSRSSTLVLAYLMIHENMTLVDAIKAVSANRNISPNAGFLEQLREMDKELHCQASSRSWSANGRT</sequence>
<dbReference type="EMBL" id="CM024806">
    <property type="protein sequence ID" value="KAG8008660.1"/>
    <property type="molecule type" value="Genomic_DNA"/>
</dbReference>
<name>A0ACB7F2G8_NIBAL</name>
<gene>
    <name evidence="1" type="primary">DUPD1.2</name>
    <name evidence="1" type="ORF">GBF38_010237</name>
</gene>
<dbReference type="Proteomes" id="UP000805704">
    <property type="component" value="Chromosome 18"/>
</dbReference>
<keyword evidence="2" id="KW-1185">Reference proteome</keyword>
<comment type="caution">
    <text evidence="1">The sequence shown here is derived from an EMBL/GenBank/DDBJ whole genome shotgun (WGS) entry which is preliminary data.</text>
</comment>
<proteinExistence type="predicted"/>
<evidence type="ECO:0000313" key="1">
    <source>
        <dbReference type="EMBL" id="KAG8008660.1"/>
    </source>
</evidence>